<dbReference type="GO" id="GO:0005524">
    <property type="term" value="F:ATP binding"/>
    <property type="evidence" value="ECO:0007669"/>
    <property type="project" value="UniProtKB-KW"/>
</dbReference>
<dbReference type="SUPFAM" id="SSF88713">
    <property type="entry name" value="Glycoside hydrolase/deacetylase"/>
    <property type="match status" value="1"/>
</dbReference>
<dbReference type="AlphaFoldDB" id="A0A9X3DZH8"/>
<evidence type="ECO:0000256" key="6">
    <source>
        <dbReference type="ARBA" id="ARBA00022840"/>
    </source>
</evidence>
<dbReference type="PANTHER" id="PTHR34216">
    <property type="match status" value="1"/>
</dbReference>
<dbReference type="EMBL" id="JAPKNK010000002">
    <property type="protein sequence ID" value="MCX5568632.1"/>
    <property type="molecule type" value="Genomic_DNA"/>
</dbReference>
<reference evidence="10" key="1">
    <citation type="submission" date="2022-11" db="EMBL/GenBank/DDBJ databases">
        <title>Biodiversity and phylogenetic relationships of bacteria.</title>
        <authorList>
            <person name="Machado R.A.R."/>
            <person name="Bhat A."/>
            <person name="Loulou A."/>
            <person name="Kallel S."/>
        </authorList>
    </citation>
    <scope>NUCLEOTIDE SEQUENCE</scope>
    <source>
        <strain evidence="10">K-TC2</strain>
    </source>
</reference>
<dbReference type="GO" id="GO:0005975">
    <property type="term" value="P:carbohydrate metabolic process"/>
    <property type="evidence" value="ECO:0007669"/>
    <property type="project" value="InterPro"/>
</dbReference>
<proteinExistence type="inferred from homology"/>
<dbReference type="PANTHER" id="PTHR34216:SF7">
    <property type="entry name" value="POLY-BETA-1,6-N-ACETYL-D-GLUCOSAMINE N-DEACETYLASE"/>
    <property type="match status" value="1"/>
</dbReference>
<evidence type="ECO:0000313" key="10">
    <source>
        <dbReference type="EMBL" id="MCX5568632.1"/>
    </source>
</evidence>
<dbReference type="GO" id="GO:0008094">
    <property type="term" value="F:ATP-dependent activity, acting on DNA"/>
    <property type="evidence" value="ECO:0007669"/>
    <property type="project" value="InterPro"/>
</dbReference>
<dbReference type="InterPro" id="IPR020587">
    <property type="entry name" value="RecA_monomer-monomer_interface"/>
</dbReference>
<dbReference type="GO" id="GO:0006259">
    <property type="term" value="P:DNA metabolic process"/>
    <property type="evidence" value="ECO:0007669"/>
    <property type="project" value="InterPro"/>
</dbReference>
<dbReference type="GO" id="GO:0003677">
    <property type="term" value="F:DNA binding"/>
    <property type="evidence" value="ECO:0007669"/>
    <property type="project" value="InterPro"/>
</dbReference>
<keyword evidence="6" id="KW-0067">ATP-binding</keyword>
<dbReference type="CDD" id="cd10968">
    <property type="entry name" value="CE4_Mlr8448_like_5s"/>
    <property type="match status" value="1"/>
</dbReference>
<evidence type="ECO:0000256" key="4">
    <source>
        <dbReference type="ARBA" id="ARBA00022729"/>
    </source>
</evidence>
<evidence type="ECO:0000313" key="11">
    <source>
        <dbReference type="Proteomes" id="UP001144805"/>
    </source>
</evidence>
<dbReference type="InterPro" id="IPR002509">
    <property type="entry name" value="NODB_dom"/>
</dbReference>
<accession>A0A9X3DZH8</accession>
<dbReference type="Gene3D" id="3.20.20.370">
    <property type="entry name" value="Glycoside hydrolase/deacetylase"/>
    <property type="match status" value="1"/>
</dbReference>
<comment type="function">
    <text evidence="1">Is involved in generating a small heat-stable compound (Nod), an acylated oligomer of N-acetylglucosamine, that stimulates mitosis in various plant protoplasts.</text>
</comment>
<evidence type="ECO:0000256" key="7">
    <source>
        <dbReference type="ARBA" id="ARBA00032976"/>
    </source>
</evidence>
<dbReference type="Pfam" id="PF01522">
    <property type="entry name" value="Polysacc_deac_1"/>
    <property type="match status" value="1"/>
</dbReference>
<keyword evidence="11" id="KW-1185">Reference proteome</keyword>
<evidence type="ECO:0000256" key="5">
    <source>
        <dbReference type="ARBA" id="ARBA00022741"/>
    </source>
</evidence>
<organism evidence="10 11">
    <name type="scientific">Kaistia nematophila</name>
    <dbReference type="NCBI Taxonomy" id="2994654"/>
    <lineage>
        <taxon>Bacteria</taxon>
        <taxon>Pseudomonadati</taxon>
        <taxon>Pseudomonadota</taxon>
        <taxon>Alphaproteobacteria</taxon>
        <taxon>Hyphomicrobiales</taxon>
        <taxon>Kaistiaceae</taxon>
        <taxon>Kaistia</taxon>
    </lineage>
</organism>
<dbReference type="PROSITE" id="PS51677">
    <property type="entry name" value="NODB"/>
    <property type="match status" value="1"/>
</dbReference>
<gene>
    <name evidence="10" type="ORF">OSH07_05460</name>
</gene>
<keyword evidence="4" id="KW-0732">Signal</keyword>
<keyword evidence="5" id="KW-0547">Nucleotide-binding</keyword>
<feature type="domain" description="NodB homology" evidence="9">
    <location>
        <begin position="94"/>
        <end position="356"/>
    </location>
</feature>
<sequence>MHGLKTTGYKAGLNALYWSGAHRLFAPHARGAGAILMFHHVRPASPSRFQPNAHLEVTPGFLAKVIQRTRVHGLDIVDLDEARRRLADRERGGRFVVLTFDDGYRNNFTDAYPILKAEAAPFTVYVSTGLIDGTAVPWWEVIVLLIERTRRVQVRIGDRELDLPATSLSEKRVAARTLARELCNVGEDEQRAAIGRIAAAHGIDTRQMLAQEMMDWDEIRALSADPLATIGAHTVGHYALARLDPRRARREMIESRERIEVMTGKRPRHFAYPYGSLRSAGQREFDLAAELGFATAVTTRRGVLGPRSRLTALPRISMNGHYQSAHYIDLLLSGVPIALERRIRGWVGRNPSASAR</sequence>
<feature type="domain" description="RecA family profile 2" evidence="8">
    <location>
        <begin position="220"/>
        <end position="274"/>
    </location>
</feature>
<dbReference type="InterPro" id="IPR011330">
    <property type="entry name" value="Glyco_hydro/deAcase_b/a-brl"/>
</dbReference>
<dbReference type="Proteomes" id="UP001144805">
    <property type="component" value="Unassembled WGS sequence"/>
</dbReference>
<protein>
    <recommendedName>
        <fullName evidence="3">Chitooligosaccharide deacetylase</fullName>
    </recommendedName>
    <alternativeName>
        <fullName evidence="7">Nodulation protein B</fullName>
    </alternativeName>
</protein>
<dbReference type="InterPro" id="IPR051398">
    <property type="entry name" value="Polysacch_Deacetylase"/>
</dbReference>
<evidence type="ECO:0000259" key="9">
    <source>
        <dbReference type="PROSITE" id="PS51677"/>
    </source>
</evidence>
<dbReference type="GO" id="GO:0016810">
    <property type="term" value="F:hydrolase activity, acting on carbon-nitrogen (but not peptide) bonds"/>
    <property type="evidence" value="ECO:0007669"/>
    <property type="project" value="InterPro"/>
</dbReference>
<evidence type="ECO:0000256" key="3">
    <source>
        <dbReference type="ARBA" id="ARBA00020071"/>
    </source>
</evidence>
<comment type="similarity">
    <text evidence="2">Belongs to the polysaccharide deacetylase family.</text>
</comment>
<evidence type="ECO:0000259" key="8">
    <source>
        <dbReference type="PROSITE" id="PS50163"/>
    </source>
</evidence>
<dbReference type="RefSeq" id="WP_266337604.1">
    <property type="nucleotide sequence ID" value="NZ_JAPKNK010000002.1"/>
</dbReference>
<evidence type="ECO:0000256" key="1">
    <source>
        <dbReference type="ARBA" id="ARBA00003236"/>
    </source>
</evidence>
<evidence type="ECO:0000256" key="2">
    <source>
        <dbReference type="ARBA" id="ARBA00010973"/>
    </source>
</evidence>
<comment type="caution">
    <text evidence="10">The sequence shown here is derived from an EMBL/GenBank/DDBJ whole genome shotgun (WGS) entry which is preliminary data.</text>
</comment>
<name>A0A9X3DZH8_9HYPH</name>
<dbReference type="PROSITE" id="PS50163">
    <property type="entry name" value="RECA_3"/>
    <property type="match status" value="1"/>
</dbReference>